<reference evidence="2" key="2">
    <citation type="submission" date="2015-06" db="UniProtKB">
        <authorList>
            <consortium name="EnsemblPlants"/>
        </authorList>
    </citation>
    <scope>IDENTIFICATION</scope>
</reference>
<evidence type="ECO:0000256" key="1">
    <source>
        <dbReference type="SAM" id="MobiDB-lite"/>
    </source>
</evidence>
<keyword evidence="3" id="KW-1185">Reference proteome</keyword>
<feature type="region of interest" description="Disordered" evidence="1">
    <location>
        <begin position="62"/>
        <end position="105"/>
    </location>
</feature>
<organism evidence="2 3">
    <name type="scientific">Oryza rufipogon</name>
    <name type="common">Brownbeard rice</name>
    <name type="synonym">Asian wild rice</name>
    <dbReference type="NCBI Taxonomy" id="4529"/>
    <lineage>
        <taxon>Eukaryota</taxon>
        <taxon>Viridiplantae</taxon>
        <taxon>Streptophyta</taxon>
        <taxon>Embryophyta</taxon>
        <taxon>Tracheophyta</taxon>
        <taxon>Spermatophyta</taxon>
        <taxon>Magnoliopsida</taxon>
        <taxon>Liliopsida</taxon>
        <taxon>Poales</taxon>
        <taxon>Poaceae</taxon>
        <taxon>BOP clade</taxon>
        <taxon>Oryzoideae</taxon>
        <taxon>Oryzeae</taxon>
        <taxon>Oryzinae</taxon>
        <taxon>Oryza</taxon>
    </lineage>
</organism>
<sequence length="105" mass="11036">MGWVGGFRALRSRPRRRGEAGGGGGGGVGSRVNLRGCETPAGRWGEEQAAGDEAAAVVVAATREGRPRRRDRPAAGDAREEVRWPVTRGQQWQRGGGSAAGEERG</sequence>
<dbReference type="Gramene" id="ORUFI08G16550.1">
    <property type="protein sequence ID" value="ORUFI08G16550.1"/>
    <property type="gene ID" value="ORUFI08G16550"/>
</dbReference>
<dbReference type="Proteomes" id="UP000008022">
    <property type="component" value="Unassembled WGS sequence"/>
</dbReference>
<dbReference type="AlphaFoldDB" id="A0A0E0QJ11"/>
<protein>
    <submittedName>
        <fullName evidence="2">Uncharacterized protein</fullName>
    </submittedName>
</protein>
<feature type="compositionally biased region" description="Basic and acidic residues" evidence="1">
    <location>
        <begin position="72"/>
        <end position="83"/>
    </location>
</feature>
<feature type="compositionally biased region" description="Gly residues" evidence="1">
    <location>
        <begin position="20"/>
        <end position="29"/>
    </location>
</feature>
<reference evidence="3" key="1">
    <citation type="submission" date="2013-06" db="EMBL/GenBank/DDBJ databases">
        <authorList>
            <person name="Zhao Q."/>
        </authorList>
    </citation>
    <scope>NUCLEOTIDE SEQUENCE</scope>
    <source>
        <strain evidence="3">cv. W1943</strain>
    </source>
</reference>
<proteinExistence type="predicted"/>
<evidence type="ECO:0000313" key="2">
    <source>
        <dbReference type="EnsemblPlants" id="ORUFI08G16550.1"/>
    </source>
</evidence>
<name>A0A0E0QJ11_ORYRU</name>
<evidence type="ECO:0000313" key="3">
    <source>
        <dbReference type="Proteomes" id="UP000008022"/>
    </source>
</evidence>
<accession>A0A0E0QJ11</accession>
<dbReference type="HOGENOM" id="CLU_2241035_0_0_1"/>
<dbReference type="EnsemblPlants" id="ORUFI08G16550.1">
    <property type="protein sequence ID" value="ORUFI08G16550.1"/>
    <property type="gene ID" value="ORUFI08G16550"/>
</dbReference>
<feature type="region of interest" description="Disordered" evidence="1">
    <location>
        <begin position="1"/>
        <end position="34"/>
    </location>
</feature>